<protein>
    <submittedName>
        <fullName evidence="1">Uncharacterized protein</fullName>
    </submittedName>
</protein>
<dbReference type="OrthoDB" id="1805637at2"/>
<name>D6SL77_9BACT</name>
<dbReference type="AlphaFoldDB" id="D6SL77"/>
<dbReference type="EMBL" id="ACJN02000001">
    <property type="protein sequence ID" value="EFI35438.1"/>
    <property type="molecule type" value="Genomic_DNA"/>
</dbReference>
<accession>D6SL77</accession>
<proteinExistence type="predicted"/>
<evidence type="ECO:0000313" key="2">
    <source>
        <dbReference type="Proteomes" id="UP000005496"/>
    </source>
</evidence>
<organism evidence="1 2">
    <name type="scientific">Desulfonatronospira thiodismutans ASO3-1</name>
    <dbReference type="NCBI Taxonomy" id="555779"/>
    <lineage>
        <taxon>Bacteria</taxon>
        <taxon>Pseudomonadati</taxon>
        <taxon>Thermodesulfobacteriota</taxon>
        <taxon>Desulfovibrionia</taxon>
        <taxon>Desulfovibrionales</taxon>
        <taxon>Desulfonatronovibrionaceae</taxon>
        <taxon>Desulfonatronospira</taxon>
    </lineage>
</organism>
<sequence>MKSVITVFWATLSMVLFSFSVSLAHCIWTEVPFTVEPDQEFNVRAYYAHPDYLLEERDKTNLSLVVLKPGQEMEEIVLFENPNHYDNDIILTNPGQHIFVLERDPNRYMPL</sequence>
<gene>
    <name evidence="1" type="ORF">Dthio_PD2858</name>
</gene>
<evidence type="ECO:0000313" key="1">
    <source>
        <dbReference type="EMBL" id="EFI35438.1"/>
    </source>
</evidence>
<keyword evidence="2" id="KW-1185">Reference proteome</keyword>
<dbReference type="RefSeq" id="WP_008868570.1">
    <property type="nucleotide sequence ID" value="NZ_ACJN02000001.1"/>
</dbReference>
<comment type="caution">
    <text evidence="1">The sequence shown here is derived from an EMBL/GenBank/DDBJ whole genome shotgun (WGS) entry which is preliminary data.</text>
</comment>
<dbReference type="Proteomes" id="UP000005496">
    <property type="component" value="Unassembled WGS sequence"/>
</dbReference>
<reference evidence="1" key="1">
    <citation type="submission" date="2010-05" db="EMBL/GenBank/DDBJ databases">
        <title>The draft genome of Desulfonatronospira thiodismutans ASO3-1.</title>
        <authorList>
            <consortium name="US DOE Joint Genome Institute (JGI-PGF)"/>
            <person name="Lucas S."/>
            <person name="Copeland A."/>
            <person name="Lapidus A."/>
            <person name="Cheng J.-F."/>
            <person name="Bruce D."/>
            <person name="Goodwin L."/>
            <person name="Pitluck S."/>
            <person name="Chertkov O."/>
            <person name="Brettin T."/>
            <person name="Detter J.C."/>
            <person name="Han C."/>
            <person name="Land M.L."/>
            <person name="Hauser L."/>
            <person name="Kyrpides N."/>
            <person name="Mikhailova N."/>
            <person name="Muyzer G."/>
            <person name="Woyke T."/>
        </authorList>
    </citation>
    <scope>NUCLEOTIDE SEQUENCE [LARGE SCALE GENOMIC DNA]</scope>
    <source>
        <strain evidence="1">ASO3-1</strain>
    </source>
</reference>